<name>A0A0J9CV09_SPHYA</name>
<dbReference type="InterPro" id="IPR002347">
    <property type="entry name" value="SDR_fam"/>
</dbReference>
<dbReference type="InterPro" id="IPR036291">
    <property type="entry name" value="NAD(P)-bd_dom_sf"/>
</dbReference>
<evidence type="ECO:0000313" key="2">
    <source>
        <dbReference type="EMBL" id="AYO78948.1"/>
    </source>
</evidence>
<reference evidence="1 3" key="1">
    <citation type="submission" date="2017-04" db="EMBL/GenBank/DDBJ databases">
        <title>Characterization, genome and methylation analysis of a phthalic acid esters degrading strain Sphingobium yanoikuyae SHJ.</title>
        <authorList>
            <person name="Feng L."/>
        </authorList>
    </citation>
    <scope>NUCLEOTIDE SEQUENCE [LARGE SCALE GENOMIC DNA]</scope>
    <source>
        <strain evidence="1 3">SHJ</strain>
    </source>
</reference>
<sequence>MTALQNETGKYLARPATAAIFGASGAIGQAIALRLAQGGRFSSVHTGSRKGRSVPAPDCVPFSFDLENEASIAAAAATLPSSLDLIFVCTGMLHDQVAAIAPEKTMRALDAKALARSYLINAIGPALIAKHVLPRLAKDRRAIFAVLSAKVGSIGDNRLGGWHAYRASKAALNMMIRNFAIEMGRTHPQAIAAALHPGTVRSALSAPFTARISTGKIFTPEYAAERLLDVLDGLTPQDSGGLFAWNGVRLPD</sequence>
<reference evidence="2 4" key="2">
    <citation type="submission" date="2018-10" db="EMBL/GenBank/DDBJ databases">
        <title>Characterization and genome analysis of a novel bacterium Sphingobium yanoikuyae SJTF8 capable of degrading PAHs.</title>
        <authorList>
            <person name="Yin C."/>
            <person name="Xiong W."/>
            <person name="Liang R."/>
        </authorList>
    </citation>
    <scope>NUCLEOTIDE SEQUENCE [LARGE SCALE GENOMIC DNA]</scope>
    <source>
        <strain evidence="2 4">SJTF8</strain>
    </source>
</reference>
<evidence type="ECO:0000313" key="4">
    <source>
        <dbReference type="Proteomes" id="UP000280708"/>
    </source>
</evidence>
<dbReference type="EMBL" id="CP020925">
    <property type="protein sequence ID" value="ATP17239.1"/>
    <property type="molecule type" value="Genomic_DNA"/>
</dbReference>
<dbReference type="PRINTS" id="PR00081">
    <property type="entry name" value="GDHRDH"/>
</dbReference>
<dbReference type="GO" id="GO:0016491">
    <property type="term" value="F:oxidoreductase activity"/>
    <property type="evidence" value="ECO:0007669"/>
    <property type="project" value="TreeGrafter"/>
</dbReference>
<protein>
    <submittedName>
        <fullName evidence="2">SDR family NAD(P)-dependent oxidoreductase</fullName>
    </submittedName>
    <submittedName>
        <fullName evidence="1">SDR family oxidoreductase</fullName>
    </submittedName>
</protein>
<proteinExistence type="predicted"/>
<dbReference type="EMBL" id="CP033230">
    <property type="protein sequence ID" value="AYO78948.1"/>
    <property type="molecule type" value="Genomic_DNA"/>
</dbReference>
<dbReference type="Proteomes" id="UP000037029">
    <property type="component" value="Chromosome"/>
</dbReference>
<dbReference type="Pfam" id="PF00106">
    <property type="entry name" value="adh_short"/>
    <property type="match status" value="1"/>
</dbReference>
<dbReference type="Proteomes" id="UP000280708">
    <property type="component" value="Chromosome"/>
</dbReference>
<evidence type="ECO:0000313" key="3">
    <source>
        <dbReference type="Proteomes" id="UP000037029"/>
    </source>
</evidence>
<dbReference type="GO" id="GO:0005737">
    <property type="term" value="C:cytoplasm"/>
    <property type="evidence" value="ECO:0007669"/>
    <property type="project" value="TreeGrafter"/>
</dbReference>
<dbReference type="AlphaFoldDB" id="A0A0J9CV09"/>
<accession>A0A0J9CV09</accession>
<dbReference type="PANTHER" id="PTHR43544">
    <property type="entry name" value="SHORT-CHAIN DEHYDROGENASE/REDUCTASE"/>
    <property type="match status" value="1"/>
</dbReference>
<dbReference type="PANTHER" id="PTHR43544:SF12">
    <property type="entry name" value="NAD(P)-BINDING ROSSMANN-FOLD SUPERFAMILY PROTEIN"/>
    <property type="match status" value="1"/>
</dbReference>
<dbReference type="RefSeq" id="WP_004209644.1">
    <property type="nucleotide sequence ID" value="NZ_CAIGKD010000014.1"/>
</dbReference>
<dbReference type="Gene3D" id="3.40.50.720">
    <property type="entry name" value="NAD(P)-binding Rossmann-like Domain"/>
    <property type="match status" value="1"/>
</dbReference>
<dbReference type="InterPro" id="IPR051468">
    <property type="entry name" value="Fungal_SecMetab_SDRs"/>
</dbReference>
<organism evidence="1 3">
    <name type="scientific">Sphingobium yanoikuyae</name>
    <name type="common">Sphingomonas yanoikuyae</name>
    <dbReference type="NCBI Taxonomy" id="13690"/>
    <lineage>
        <taxon>Bacteria</taxon>
        <taxon>Pseudomonadati</taxon>
        <taxon>Pseudomonadota</taxon>
        <taxon>Alphaproteobacteria</taxon>
        <taxon>Sphingomonadales</taxon>
        <taxon>Sphingomonadaceae</taxon>
        <taxon>Sphingobium</taxon>
    </lineage>
</organism>
<evidence type="ECO:0000313" key="1">
    <source>
        <dbReference type="EMBL" id="ATP17239.1"/>
    </source>
</evidence>
<gene>
    <name evidence="1" type="ORF">BV87_01770</name>
    <name evidence="2" type="ORF">EBF16_19895</name>
</gene>
<dbReference type="SUPFAM" id="SSF51735">
    <property type="entry name" value="NAD(P)-binding Rossmann-fold domains"/>
    <property type="match status" value="1"/>
</dbReference>